<evidence type="ECO:0000313" key="2">
    <source>
        <dbReference type="Proteomes" id="UP000323664"/>
    </source>
</evidence>
<evidence type="ECO:0000313" key="1">
    <source>
        <dbReference type="EMBL" id="KAA8786743.1"/>
    </source>
</evidence>
<protein>
    <recommendedName>
        <fullName evidence="3">ApeA N-terminal domain-containing protein</fullName>
    </recommendedName>
</protein>
<dbReference type="EMBL" id="RIAS01000016">
    <property type="protein sequence ID" value="KAA8786743.1"/>
    <property type="molecule type" value="Genomic_DNA"/>
</dbReference>
<sequence length="422" mass="48826">MGKIVFEYVGHKQKIKEIYEFCSKYGIKVVVDESEFYKALDYDNFDIDEFLEGNFFVEDVHITEDTLIRILLPAVEEYEFVTIDFCHTQIIEAQKGELIDCAKFIGPRSALFYVKYDYNLAENFNNTLLWVQQRWGDKEVSISLTRGITSFGIRLSMDNLYDGFCPPVESQDIFIYISSNADTEPKTFEEIVEAYIFEIQSSLSLSIHRSERQTSLYYYEEESSPEKSVGLRPLMYGKGISNLIKIYNSCNEVQDNEYRILNYTKVIEYVSQTVIRKEMLGSILQKLYSPRALQPDATYILELEELYNGHRNNQKDNQAIKLTVETCCDLSDLIGMAPTYLKKFKDINRRTASKELKAACLEELASSISDTRNMIAHAKTNYKLKGNECPIDQLGDFAECLKVVAVQVIRWFARQPEDSRII</sequence>
<gene>
    <name evidence="1" type="ORF">EC604_23225</name>
</gene>
<name>A0A5M9WZF7_PAEAM</name>
<dbReference type="AlphaFoldDB" id="A0A5M9WZF7"/>
<dbReference type="OrthoDB" id="2768412at2"/>
<accession>A0A5M9WZF7</accession>
<proteinExistence type="predicted"/>
<comment type="caution">
    <text evidence="1">The sequence shown here is derived from an EMBL/GenBank/DDBJ whole genome shotgun (WGS) entry which is preliminary data.</text>
</comment>
<evidence type="ECO:0008006" key="3">
    <source>
        <dbReference type="Google" id="ProtNLM"/>
    </source>
</evidence>
<dbReference type="Proteomes" id="UP000323664">
    <property type="component" value="Unassembled WGS sequence"/>
</dbReference>
<dbReference type="RefSeq" id="WP_123066435.1">
    <property type="nucleotide sequence ID" value="NZ_RIAS01000016.1"/>
</dbReference>
<organism evidence="1 2">
    <name type="scientific">Paenibacillus amylolyticus</name>
    <dbReference type="NCBI Taxonomy" id="1451"/>
    <lineage>
        <taxon>Bacteria</taxon>
        <taxon>Bacillati</taxon>
        <taxon>Bacillota</taxon>
        <taxon>Bacilli</taxon>
        <taxon>Bacillales</taxon>
        <taxon>Paenibacillaceae</taxon>
        <taxon>Paenibacillus</taxon>
    </lineage>
</organism>
<reference evidence="1 2" key="1">
    <citation type="journal article" date="2019" name="J. Ind. Microbiol. Biotechnol.">
        <title>Paenibacillus amylolyticus 27C64 has a diverse set of carbohydrate-active enzymes and complete pectin deconstruction system.</title>
        <authorList>
            <person name="Keggi C."/>
            <person name="Doran-Peterson J."/>
        </authorList>
    </citation>
    <scope>NUCLEOTIDE SEQUENCE [LARGE SCALE GENOMIC DNA]</scope>
    <source>
        <strain evidence="1 2">27C64</strain>
    </source>
</reference>